<evidence type="ECO:0000256" key="1">
    <source>
        <dbReference type="SAM" id="SignalP"/>
    </source>
</evidence>
<reference evidence="2" key="1">
    <citation type="submission" date="2019-01" db="EMBL/GenBank/DDBJ databases">
        <authorList>
            <consortium name="Pathogen Informatics"/>
        </authorList>
    </citation>
    <scope>NUCLEOTIDE SEQUENCE [LARGE SCALE GENOMIC DNA]</scope>
    <source>
        <strain evidence="2">NCTC10113</strain>
    </source>
</reference>
<protein>
    <recommendedName>
        <fullName evidence="3">Lipoprotein</fullName>
    </recommendedName>
</protein>
<geneLocation type="plasmid" evidence="2">
    <name>2</name>
</geneLocation>
<evidence type="ECO:0000313" key="2">
    <source>
        <dbReference type="EMBL" id="VEU56584.1"/>
    </source>
</evidence>
<dbReference type="AlphaFoldDB" id="A0A448ZZC3"/>
<evidence type="ECO:0008006" key="3">
    <source>
        <dbReference type="Google" id="ProtNLM"/>
    </source>
</evidence>
<feature type="signal peptide" evidence="1">
    <location>
        <begin position="1"/>
        <end position="24"/>
    </location>
</feature>
<keyword evidence="1" id="KW-0732">Signal</keyword>
<dbReference type="PROSITE" id="PS51257">
    <property type="entry name" value="PROKAR_LIPOPROTEIN"/>
    <property type="match status" value="1"/>
</dbReference>
<organism evidence="2">
    <name type="scientific">Metamycoplasma salivarium</name>
    <name type="common">Mycoplasma salivarium</name>
    <dbReference type="NCBI Taxonomy" id="2124"/>
    <lineage>
        <taxon>Bacteria</taxon>
        <taxon>Bacillati</taxon>
        <taxon>Mycoplasmatota</taxon>
        <taxon>Mycoplasmoidales</taxon>
        <taxon>Metamycoplasmataceae</taxon>
        <taxon>Metamycoplasma</taxon>
    </lineage>
</organism>
<feature type="chain" id="PRO_5019507024" description="Lipoprotein" evidence="1">
    <location>
        <begin position="25"/>
        <end position="438"/>
    </location>
</feature>
<proteinExistence type="predicted"/>
<gene>
    <name evidence="2" type="ORF">NCTC10113_01496</name>
</gene>
<name>A0A448ZZC3_METSV</name>
<keyword evidence="2" id="KW-0614">Plasmid</keyword>
<accession>A0A448ZZC3</accession>
<sequence length="438" mass="51365">MIKKHFIKLLIPFSLVASSPIAMIACNITLDPSIKEIEKHLKNHKFRTIEKFIKDKNQNPAIEDQIRNSQLADFIAYRVKFGFYPTNLSNDLIKESLNASKDYSKPLTNNELRDLFDYYFKNTSLGYTFYKGNLLQFENNEFKNLKTYASETTLPKIDKYYFNEFQKIQNTNFHKAYTELIYKFLKFNVNFKNTSIDAGTGYVESVYAFPLLGPLRNVDKDLSVTPSKKELKQITKHSLFKSPIINNDALVNEYIKDPEAFLNKYKNLLTTKDYLLKELKFPNNNSTKELIESIDEIKDQIIDEGHGATDEAIFQAFTAMLEYIGYKDLQLVAAYDNVAKKMVYYLEKKIGGKWYIFDLQKDFNQIKDNLNNWANYNLEPLEQKPSNWIFEFKNQDNTEITQTDVEDKILLKEKKYPRGDYANVTHLLKEMNRIKNVN</sequence>
<dbReference type="RefSeq" id="WP_024543840.1">
    <property type="nucleotide sequence ID" value="NZ_LR214938.2"/>
</dbReference>
<dbReference type="EMBL" id="LR214939">
    <property type="protein sequence ID" value="VEU56584.1"/>
    <property type="molecule type" value="Genomic_DNA"/>
</dbReference>